<evidence type="ECO:0000256" key="1">
    <source>
        <dbReference type="SAM" id="Phobius"/>
    </source>
</evidence>
<protein>
    <submittedName>
        <fullName evidence="3">TadE-like protein</fullName>
    </submittedName>
</protein>
<dbReference type="eggNOG" id="COG4961">
    <property type="taxonomic scope" value="Bacteria"/>
</dbReference>
<sequence length="175" mass="18990">MWGCFRGTLSRRAQESAPGKDIGDPRDCRPAGLAWRGPATDLGRNCRGSAAVEFALVAPVLVLLFTGMIAYGIYFGAMHSLQQLAADAARASLAGLNDAERTDLVARFLDENASGYAFIDPRKLDVETVSNPTGTQFVVRLRYDAKDLPIWTLFKDLPLPGKQMSRTSTIRVGGI</sequence>
<keyword evidence="1" id="KW-1133">Transmembrane helix</keyword>
<dbReference type="HOGENOM" id="CLU_128173_2_0_5"/>
<gene>
    <name evidence="3" type="ordered locus">Meso_1342</name>
</gene>
<dbReference type="InterPro" id="IPR012495">
    <property type="entry name" value="TadE-like_dom"/>
</dbReference>
<dbReference type="KEGG" id="mes:Meso_1342"/>
<reference evidence="3" key="1">
    <citation type="submission" date="2006-06" db="EMBL/GenBank/DDBJ databases">
        <title>Complete sequence of chromosome of Chelativorans sp. BNC1.</title>
        <authorList>
            <consortium name="US DOE Joint Genome Institute"/>
            <person name="Copeland A."/>
            <person name="Lucas S."/>
            <person name="Lapidus A."/>
            <person name="Barry K."/>
            <person name="Detter J.C."/>
            <person name="Glavina del Rio T."/>
            <person name="Hammon N."/>
            <person name="Israni S."/>
            <person name="Dalin E."/>
            <person name="Tice H."/>
            <person name="Pitluck S."/>
            <person name="Chertkov O."/>
            <person name="Brettin T."/>
            <person name="Bruce D."/>
            <person name="Han C."/>
            <person name="Tapia R."/>
            <person name="Gilna P."/>
            <person name="Schmutz J."/>
            <person name="Larimer F."/>
            <person name="Land M."/>
            <person name="Hauser L."/>
            <person name="Kyrpides N."/>
            <person name="Mikhailova N."/>
            <person name="Richardson P."/>
        </authorList>
    </citation>
    <scope>NUCLEOTIDE SEQUENCE</scope>
    <source>
        <strain evidence="3">BNC1</strain>
    </source>
</reference>
<dbReference type="AlphaFoldDB" id="Q11IN7"/>
<evidence type="ECO:0000313" key="3">
    <source>
        <dbReference type="EMBL" id="ABG62738.1"/>
    </source>
</evidence>
<proteinExistence type="predicted"/>
<keyword evidence="1" id="KW-0812">Transmembrane</keyword>
<accession>Q11IN7</accession>
<feature type="domain" description="TadE-like" evidence="2">
    <location>
        <begin position="48"/>
        <end position="90"/>
    </location>
</feature>
<dbReference type="STRING" id="266779.Meso_1342"/>
<dbReference type="EMBL" id="CP000390">
    <property type="protein sequence ID" value="ABG62738.1"/>
    <property type="molecule type" value="Genomic_DNA"/>
</dbReference>
<feature type="transmembrane region" description="Helical" evidence="1">
    <location>
        <begin position="54"/>
        <end position="74"/>
    </location>
</feature>
<dbReference type="OrthoDB" id="7356451at2"/>
<name>Q11IN7_CHESB</name>
<dbReference type="Pfam" id="PF07811">
    <property type="entry name" value="TadE"/>
    <property type="match status" value="1"/>
</dbReference>
<evidence type="ECO:0000259" key="2">
    <source>
        <dbReference type="Pfam" id="PF07811"/>
    </source>
</evidence>
<organism evidence="3">
    <name type="scientific">Chelativorans sp. (strain BNC1)</name>
    <dbReference type="NCBI Taxonomy" id="266779"/>
    <lineage>
        <taxon>Bacteria</taxon>
        <taxon>Pseudomonadati</taxon>
        <taxon>Pseudomonadota</taxon>
        <taxon>Alphaproteobacteria</taxon>
        <taxon>Hyphomicrobiales</taxon>
        <taxon>Phyllobacteriaceae</taxon>
        <taxon>Chelativorans</taxon>
    </lineage>
</organism>
<keyword evidence="1" id="KW-0472">Membrane</keyword>